<evidence type="ECO:0000313" key="2">
    <source>
        <dbReference type="Proteomes" id="UP000475862"/>
    </source>
</evidence>
<keyword evidence="2" id="KW-1185">Reference proteome</keyword>
<reference evidence="1 2" key="1">
    <citation type="submission" date="2019-08" db="EMBL/GenBank/DDBJ databases">
        <title>The genome of the soybean aphid Biotype 1, its phylome, world population structure and adaptation to the North American continent.</title>
        <authorList>
            <person name="Giordano R."/>
            <person name="Donthu R.K."/>
            <person name="Hernandez A.G."/>
            <person name="Wright C.L."/>
            <person name="Zimin A.V."/>
        </authorList>
    </citation>
    <scope>NUCLEOTIDE SEQUENCE [LARGE SCALE GENOMIC DNA]</scope>
    <source>
        <tissue evidence="1">Whole aphids</tissue>
    </source>
</reference>
<protein>
    <submittedName>
        <fullName evidence="1">Uncharacterized protein</fullName>
    </submittedName>
</protein>
<evidence type="ECO:0000313" key="1">
    <source>
        <dbReference type="EMBL" id="KAE9541305.1"/>
    </source>
</evidence>
<sequence length="303" mass="32684">MVFFLKEPNSCCWNLIASTSDPIGFKLLNSSVACSISCTTLSCLFLKACSLSKIFSRSVCLFDARSSKVESSKRWPNSSISVTSSPALAIFLINLSTSSNWPVTVLISRPGGFNESNSASKSFKFLPRALTLSAYCANAVEAETSEAKSPAVCLNPTNGPLNFLASSRNALILSSSLGSRAAPPTESCEASLSSQRCNECSESLRLSEKSDNFLEMSSNHCVFSIKSLFNLSHRVLMVDSSCFTSSLSTSQEERNVSPKFLTFSNSPECFHTSFLKADNSLSCLSTSLLVKLFGRISSNLFSA</sequence>
<accession>A0A6G0TYJ0</accession>
<comment type="caution">
    <text evidence="1">The sequence shown here is derived from an EMBL/GenBank/DDBJ whole genome shotgun (WGS) entry which is preliminary data.</text>
</comment>
<proteinExistence type="predicted"/>
<dbReference type="AlphaFoldDB" id="A0A6G0TYJ0"/>
<dbReference type="EMBL" id="VYZN01000013">
    <property type="protein sequence ID" value="KAE9541305.1"/>
    <property type="molecule type" value="Genomic_DNA"/>
</dbReference>
<dbReference type="Proteomes" id="UP000475862">
    <property type="component" value="Unassembled WGS sequence"/>
</dbReference>
<gene>
    <name evidence="1" type="ORF">AGLY_004550</name>
</gene>
<name>A0A6G0TYJ0_APHGL</name>
<organism evidence="1 2">
    <name type="scientific">Aphis glycines</name>
    <name type="common">Soybean aphid</name>
    <dbReference type="NCBI Taxonomy" id="307491"/>
    <lineage>
        <taxon>Eukaryota</taxon>
        <taxon>Metazoa</taxon>
        <taxon>Ecdysozoa</taxon>
        <taxon>Arthropoda</taxon>
        <taxon>Hexapoda</taxon>
        <taxon>Insecta</taxon>
        <taxon>Pterygota</taxon>
        <taxon>Neoptera</taxon>
        <taxon>Paraneoptera</taxon>
        <taxon>Hemiptera</taxon>
        <taxon>Sternorrhyncha</taxon>
        <taxon>Aphidomorpha</taxon>
        <taxon>Aphidoidea</taxon>
        <taxon>Aphididae</taxon>
        <taxon>Aphidini</taxon>
        <taxon>Aphis</taxon>
        <taxon>Aphis</taxon>
    </lineage>
</organism>